<proteinExistence type="predicted"/>
<name>A0A1G8K8M7_9SPHI</name>
<dbReference type="AlphaFoldDB" id="A0A1G8K8M7"/>
<sequence>MILNYINLSHPIVYSKIKPALFLIRPVQLYYLFKTVLRKPVQHPQPNTFITLRAIGCMFIIQQRSVYRCTN</sequence>
<accession>A0A1G8K8M7</accession>
<evidence type="ECO:0000313" key="1">
    <source>
        <dbReference type="EMBL" id="SDI39805.1"/>
    </source>
</evidence>
<protein>
    <submittedName>
        <fullName evidence="1">Uncharacterized protein</fullName>
    </submittedName>
</protein>
<dbReference type="Proteomes" id="UP000199705">
    <property type="component" value="Unassembled WGS sequence"/>
</dbReference>
<gene>
    <name evidence="1" type="ORF">SAMN05192573_12030</name>
</gene>
<reference evidence="2" key="1">
    <citation type="submission" date="2016-10" db="EMBL/GenBank/DDBJ databases">
        <authorList>
            <person name="Varghese N."/>
            <person name="Submissions S."/>
        </authorList>
    </citation>
    <scope>NUCLEOTIDE SEQUENCE [LARGE SCALE GENOMIC DNA]</scope>
    <source>
        <strain evidence="2">Gh-67</strain>
    </source>
</reference>
<keyword evidence="2" id="KW-1185">Reference proteome</keyword>
<evidence type="ECO:0000313" key="2">
    <source>
        <dbReference type="Proteomes" id="UP000199705"/>
    </source>
</evidence>
<organism evidence="1 2">
    <name type="scientific">Mucilaginibacter gossypii</name>
    <dbReference type="NCBI Taxonomy" id="551996"/>
    <lineage>
        <taxon>Bacteria</taxon>
        <taxon>Pseudomonadati</taxon>
        <taxon>Bacteroidota</taxon>
        <taxon>Sphingobacteriia</taxon>
        <taxon>Sphingobacteriales</taxon>
        <taxon>Sphingobacteriaceae</taxon>
        <taxon>Mucilaginibacter</taxon>
    </lineage>
</organism>
<dbReference type="EMBL" id="FNCG01000020">
    <property type="protein sequence ID" value="SDI39805.1"/>
    <property type="molecule type" value="Genomic_DNA"/>
</dbReference>